<feature type="compositionally biased region" description="Polar residues" evidence="1">
    <location>
        <begin position="12"/>
        <end position="21"/>
    </location>
</feature>
<feature type="region of interest" description="Disordered" evidence="1">
    <location>
        <begin position="1"/>
        <end position="46"/>
    </location>
</feature>
<reference evidence="2 3" key="1">
    <citation type="journal article" date="2024" name="Science">
        <title>Giant polyketide synthase enzymes in the biosynthesis of giant marine polyether toxins.</title>
        <authorList>
            <person name="Fallon T.R."/>
            <person name="Shende V.V."/>
            <person name="Wierzbicki I.H."/>
            <person name="Pendleton A.L."/>
            <person name="Watervoot N.F."/>
            <person name="Auber R.P."/>
            <person name="Gonzalez D.J."/>
            <person name="Wisecaver J.H."/>
            <person name="Moore B.S."/>
        </authorList>
    </citation>
    <scope>NUCLEOTIDE SEQUENCE [LARGE SCALE GENOMIC DNA]</scope>
    <source>
        <strain evidence="2 3">12B1</strain>
    </source>
</reference>
<gene>
    <name evidence="2" type="ORF">AB1Y20_022695</name>
</gene>
<dbReference type="EMBL" id="JBGBPQ010000008">
    <property type="protein sequence ID" value="KAL1521141.1"/>
    <property type="molecule type" value="Genomic_DNA"/>
</dbReference>
<comment type="caution">
    <text evidence="2">The sequence shown here is derived from an EMBL/GenBank/DDBJ whole genome shotgun (WGS) entry which is preliminary data.</text>
</comment>
<sequence>MASLEERLARKTQMQTSNWSAASKYGKHEYNPVSSTPLDPGYQRSTSTTKSDFFFKMQLSNSGPPQQKLPPASDFIARRYAVPARKDAGTFGASIVLGSDPAHIETSNSSYGMAQHIEAPPIDLLETVPVLRDSTLDGAHRASMTERHFLQIHDPYASKYPGRAASFQSGQMLRENKKRNVRSQYNPEDMYLLPPSVQSEIGWGITSKYKDACAKFQDGAAWHGRTGSHITKFSERLLLGARHHLSGPMTNPKLHY</sequence>
<evidence type="ECO:0000256" key="1">
    <source>
        <dbReference type="SAM" id="MobiDB-lite"/>
    </source>
</evidence>
<protein>
    <submittedName>
        <fullName evidence="2">Uncharacterized protein</fullName>
    </submittedName>
</protein>
<feature type="compositionally biased region" description="Polar residues" evidence="1">
    <location>
        <begin position="32"/>
        <end position="46"/>
    </location>
</feature>
<evidence type="ECO:0000313" key="3">
    <source>
        <dbReference type="Proteomes" id="UP001515480"/>
    </source>
</evidence>
<evidence type="ECO:0000313" key="2">
    <source>
        <dbReference type="EMBL" id="KAL1521141.1"/>
    </source>
</evidence>
<organism evidence="2 3">
    <name type="scientific">Prymnesium parvum</name>
    <name type="common">Toxic golden alga</name>
    <dbReference type="NCBI Taxonomy" id="97485"/>
    <lineage>
        <taxon>Eukaryota</taxon>
        <taxon>Haptista</taxon>
        <taxon>Haptophyta</taxon>
        <taxon>Prymnesiophyceae</taxon>
        <taxon>Prymnesiales</taxon>
        <taxon>Prymnesiaceae</taxon>
        <taxon>Prymnesium</taxon>
    </lineage>
</organism>
<dbReference type="AlphaFoldDB" id="A0AB34JIC1"/>
<name>A0AB34JIC1_PRYPA</name>
<proteinExistence type="predicted"/>
<dbReference type="Proteomes" id="UP001515480">
    <property type="component" value="Unassembled WGS sequence"/>
</dbReference>
<keyword evidence="3" id="KW-1185">Reference proteome</keyword>
<accession>A0AB34JIC1</accession>